<sequence length="71" mass="7740">MNIATNIGMQATDVDYDRGGFNASSEGITSLLGWHLDMVSITSSNAIDFVEAGRLKIRGVTTAEWQEVYLT</sequence>
<dbReference type="AlphaFoldDB" id="A0A2T6AQ50"/>
<protein>
    <submittedName>
        <fullName evidence="1">Uncharacterized protein</fullName>
    </submittedName>
</protein>
<keyword evidence="2" id="KW-1185">Reference proteome</keyword>
<dbReference type="Gene3D" id="3.40.190.10">
    <property type="entry name" value="Periplasmic binding protein-like II"/>
    <property type="match status" value="1"/>
</dbReference>
<comment type="caution">
    <text evidence="1">The sequence shown here is derived from an EMBL/GenBank/DDBJ whole genome shotgun (WGS) entry which is preliminary data.</text>
</comment>
<gene>
    <name evidence="1" type="ORF">C8N44_11990</name>
</gene>
<organism evidence="1 2">
    <name type="scientific">Allosediminivita pacifica</name>
    <dbReference type="NCBI Taxonomy" id="1267769"/>
    <lineage>
        <taxon>Bacteria</taxon>
        <taxon>Pseudomonadati</taxon>
        <taxon>Pseudomonadota</taxon>
        <taxon>Alphaproteobacteria</taxon>
        <taxon>Rhodobacterales</taxon>
        <taxon>Paracoccaceae</taxon>
        <taxon>Allosediminivita</taxon>
    </lineage>
</organism>
<accession>A0A2T6AQ50</accession>
<evidence type="ECO:0000313" key="2">
    <source>
        <dbReference type="Proteomes" id="UP000244069"/>
    </source>
</evidence>
<dbReference type="RefSeq" id="WP_107977590.1">
    <property type="nucleotide sequence ID" value="NZ_BMEZ01000020.1"/>
</dbReference>
<name>A0A2T6AQ50_9RHOB</name>
<proteinExistence type="predicted"/>
<evidence type="ECO:0000313" key="1">
    <source>
        <dbReference type="EMBL" id="PTX45932.1"/>
    </source>
</evidence>
<reference evidence="1 2" key="1">
    <citation type="submission" date="2018-04" db="EMBL/GenBank/DDBJ databases">
        <title>Genomic Encyclopedia of Archaeal and Bacterial Type Strains, Phase II (KMG-II): from individual species to whole genera.</title>
        <authorList>
            <person name="Goeker M."/>
        </authorList>
    </citation>
    <scope>NUCLEOTIDE SEQUENCE [LARGE SCALE GENOMIC DNA]</scope>
    <source>
        <strain evidence="1 2">DSM 29329</strain>
    </source>
</reference>
<dbReference type="OrthoDB" id="7248487at2"/>
<dbReference type="EMBL" id="QBKN01000019">
    <property type="protein sequence ID" value="PTX45932.1"/>
    <property type="molecule type" value="Genomic_DNA"/>
</dbReference>
<dbReference type="Proteomes" id="UP000244069">
    <property type="component" value="Unassembled WGS sequence"/>
</dbReference>